<dbReference type="InterPro" id="IPR017896">
    <property type="entry name" value="4Fe4S_Fe-S-bd"/>
</dbReference>
<sequence length="336" mass="38180">MEYRKLGKSELKVSAIGFGGIPIQKTNKEQVKELLIRCEEKGVNFIDTARGYTVSEEYIGYALEGRREKWIIATKSMARDKDSMIKDVEKSLENLRTDYIDLYQLHNVKTDEDYYKVLSEDGAYNALLEMKGKGKIGHIGITSHSLDILNIAVETGKFETIMYPYNLVENQGEKLFNRAKELNIGVIAMKPMAGGALTDGKLALKYILQNNNVTTAIPGMATLEEIEENTKVGENLDILTEDEKNKIVEISKELGTEFCRRCGYCGPCPEGIDIPGILILKAYKERYGLQEWAEQRYYSIKNRAKDCVECGSCEKKCPYDLPIRKMLKEVRKCFNE</sequence>
<dbReference type="Pfam" id="PF00248">
    <property type="entry name" value="Aldo_ket_red"/>
    <property type="match status" value="1"/>
</dbReference>
<evidence type="ECO:0000256" key="2">
    <source>
        <dbReference type="ARBA" id="ARBA00023004"/>
    </source>
</evidence>
<dbReference type="GO" id="GO:0046872">
    <property type="term" value="F:metal ion binding"/>
    <property type="evidence" value="ECO:0007669"/>
    <property type="project" value="UniProtKB-KW"/>
</dbReference>
<keyword evidence="5" id="KW-0560">Oxidoreductase</keyword>
<organism evidence="5 6">
    <name type="scientific">Clostridium liquoris</name>
    <dbReference type="NCBI Taxonomy" id="1289519"/>
    <lineage>
        <taxon>Bacteria</taxon>
        <taxon>Bacillati</taxon>
        <taxon>Bacillota</taxon>
        <taxon>Clostridia</taxon>
        <taxon>Eubacteriales</taxon>
        <taxon>Clostridiaceae</taxon>
        <taxon>Clostridium</taxon>
    </lineage>
</organism>
<reference evidence="5 6" key="1">
    <citation type="submission" date="2018-03" db="EMBL/GenBank/DDBJ databases">
        <title>Genome sequence of Clostridium liquoris DSM 100320.</title>
        <authorList>
            <person name="Poehlein A."/>
            <person name="Daniel R."/>
        </authorList>
    </citation>
    <scope>NUCLEOTIDE SEQUENCE [LARGE SCALE GENOMIC DNA]</scope>
    <source>
        <strain evidence="5 6">DSM 100320</strain>
    </source>
</reference>
<keyword evidence="2" id="KW-0408">Iron</keyword>
<dbReference type="InterPro" id="IPR023210">
    <property type="entry name" value="NADP_OxRdtase_dom"/>
</dbReference>
<accession>A0A2T0B9U5</accession>
<keyword evidence="3" id="KW-0411">Iron-sulfur</keyword>
<dbReference type="RefSeq" id="WP_106062408.1">
    <property type="nucleotide sequence ID" value="NZ_PVXO01000005.1"/>
</dbReference>
<keyword evidence="6" id="KW-1185">Reference proteome</keyword>
<protein>
    <submittedName>
        <fullName evidence="5">General stress protein 69</fullName>
        <ecNumber evidence="5">1.1.1.-</ecNumber>
    </submittedName>
</protein>
<evidence type="ECO:0000256" key="3">
    <source>
        <dbReference type="ARBA" id="ARBA00023014"/>
    </source>
</evidence>
<dbReference type="GO" id="GO:0016491">
    <property type="term" value="F:oxidoreductase activity"/>
    <property type="evidence" value="ECO:0007669"/>
    <property type="project" value="UniProtKB-KW"/>
</dbReference>
<dbReference type="OrthoDB" id="9773828at2"/>
<dbReference type="InterPro" id="IPR017900">
    <property type="entry name" value="4Fe4S_Fe_S_CS"/>
</dbReference>
<evidence type="ECO:0000259" key="4">
    <source>
        <dbReference type="PROSITE" id="PS51379"/>
    </source>
</evidence>
<feature type="domain" description="4Fe-4S ferredoxin-type" evidence="4">
    <location>
        <begin position="296"/>
        <end position="329"/>
    </location>
</feature>
<dbReference type="Pfam" id="PF13534">
    <property type="entry name" value="Fer4_17"/>
    <property type="match status" value="1"/>
</dbReference>
<dbReference type="InterPro" id="IPR053135">
    <property type="entry name" value="AKR2_Oxidoreductase"/>
</dbReference>
<dbReference type="Proteomes" id="UP000239706">
    <property type="component" value="Unassembled WGS sequence"/>
</dbReference>
<dbReference type="SUPFAM" id="SSF46548">
    <property type="entry name" value="alpha-helical ferredoxin"/>
    <property type="match status" value="1"/>
</dbReference>
<gene>
    <name evidence="5" type="primary">yhdN_1</name>
    <name evidence="5" type="ORF">CLLI_01850</name>
</gene>
<evidence type="ECO:0000313" key="6">
    <source>
        <dbReference type="Proteomes" id="UP000239706"/>
    </source>
</evidence>
<dbReference type="PANTHER" id="PTHR43312:SF1">
    <property type="entry name" value="NADP-DEPENDENT OXIDOREDUCTASE DOMAIN-CONTAINING PROTEIN"/>
    <property type="match status" value="1"/>
</dbReference>
<dbReference type="Gene3D" id="3.20.20.100">
    <property type="entry name" value="NADP-dependent oxidoreductase domain"/>
    <property type="match status" value="1"/>
</dbReference>
<dbReference type="PROSITE" id="PS51379">
    <property type="entry name" value="4FE4S_FER_2"/>
    <property type="match status" value="1"/>
</dbReference>
<dbReference type="PROSITE" id="PS00198">
    <property type="entry name" value="4FE4S_FER_1"/>
    <property type="match status" value="1"/>
</dbReference>
<proteinExistence type="predicted"/>
<comment type="caution">
    <text evidence="5">The sequence shown here is derived from an EMBL/GenBank/DDBJ whole genome shotgun (WGS) entry which is preliminary data.</text>
</comment>
<dbReference type="GO" id="GO:0051536">
    <property type="term" value="F:iron-sulfur cluster binding"/>
    <property type="evidence" value="ECO:0007669"/>
    <property type="project" value="UniProtKB-KW"/>
</dbReference>
<dbReference type="EMBL" id="PVXO01000005">
    <property type="protein sequence ID" value="PRR80612.1"/>
    <property type="molecule type" value="Genomic_DNA"/>
</dbReference>
<dbReference type="EC" id="1.1.1.-" evidence="5"/>
<dbReference type="SUPFAM" id="SSF51430">
    <property type="entry name" value="NAD(P)-linked oxidoreductase"/>
    <property type="match status" value="1"/>
</dbReference>
<dbReference type="AlphaFoldDB" id="A0A2T0B9U5"/>
<keyword evidence="1" id="KW-0479">Metal-binding</keyword>
<evidence type="ECO:0000256" key="1">
    <source>
        <dbReference type="ARBA" id="ARBA00022723"/>
    </source>
</evidence>
<evidence type="ECO:0000313" key="5">
    <source>
        <dbReference type="EMBL" id="PRR80612.1"/>
    </source>
</evidence>
<dbReference type="PANTHER" id="PTHR43312">
    <property type="entry name" value="D-THREO-ALDOSE 1-DEHYDROGENASE"/>
    <property type="match status" value="1"/>
</dbReference>
<dbReference type="CDD" id="cd19100">
    <property type="entry name" value="AKR_unchar"/>
    <property type="match status" value="1"/>
</dbReference>
<name>A0A2T0B9U5_9CLOT</name>
<dbReference type="InterPro" id="IPR036812">
    <property type="entry name" value="NAD(P)_OxRdtase_dom_sf"/>
</dbReference>